<organism evidence="2 3">
    <name type="scientific">Methylorubrum extorquens (strain DSM 6343 / CIP 106787 / DM4)</name>
    <name type="common">Methylobacterium extorquens</name>
    <dbReference type="NCBI Taxonomy" id="661410"/>
    <lineage>
        <taxon>Bacteria</taxon>
        <taxon>Pseudomonadati</taxon>
        <taxon>Pseudomonadota</taxon>
        <taxon>Alphaproteobacteria</taxon>
        <taxon>Hyphomicrobiales</taxon>
        <taxon>Methylobacteriaceae</taxon>
        <taxon>Methylorubrum</taxon>
    </lineage>
</organism>
<dbReference type="HOGENOM" id="CLU_2974249_0_0_5"/>
<evidence type="ECO:0000313" key="2">
    <source>
        <dbReference type="EMBL" id="CAX25977.1"/>
    </source>
</evidence>
<dbReference type="AlphaFoldDB" id="C7CEM5"/>
<name>C7CEM5_METED</name>
<protein>
    <submittedName>
        <fullName evidence="2">Uncharacterized protein</fullName>
    </submittedName>
</protein>
<dbReference type="KEGG" id="mdi:METDI4347"/>
<gene>
    <name evidence="2" type="ORF">METD_I4347</name>
</gene>
<evidence type="ECO:0000256" key="1">
    <source>
        <dbReference type="SAM" id="MobiDB-lite"/>
    </source>
</evidence>
<evidence type="ECO:0000313" key="3">
    <source>
        <dbReference type="Proteomes" id="UP000008070"/>
    </source>
</evidence>
<dbReference type="Proteomes" id="UP000008070">
    <property type="component" value="Chromosome"/>
</dbReference>
<proteinExistence type="predicted"/>
<sequence length="58" mass="6293">MVHPFLRTVSLRNTSWRHRGAHSSPARLSHGGVSRARETPEEVMGAPCVERGTLAAGD</sequence>
<feature type="region of interest" description="Disordered" evidence="1">
    <location>
        <begin position="16"/>
        <end position="43"/>
    </location>
</feature>
<accession>C7CEM5</accession>
<dbReference type="EMBL" id="FP103042">
    <property type="protein sequence ID" value="CAX25977.1"/>
    <property type="molecule type" value="Genomic_DNA"/>
</dbReference>
<reference evidence="3" key="1">
    <citation type="journal article" date="2009" name="PLoS ONE">
        <title>Methylobacterium genome sequences: a reference blueprint to investigate microbial metabolism of C1 compounds from natural and industrial sources.</title>
        <authorList>
            <person name="Vuilleumier S."/>
            <person name="Chistoserdova L."/>
            <person name="Lee M.-C."/>
            <person name="Bringel F."/>
            <person name="Lajus A."/>
            <person name="Zhou Y."/>
            <person name="Gourion B."/>
            <person name="Barbe V."/>
            <person name="Chang J."/>
            <person name="Cruveiller S."/>
            <person name="Dossat C."/>
            <person name="Gillett W."/>
            <person name="Gruffaz C."/>
            <person name="Haugen E."/>
            <person name="Hourcade E."/>
            <person name="Levy R."/>
            <person name="Mangenot S."/>
            <person name="Muller E."/>
            <person name="Nadalig T."/>
            <person name="Pagni M."/>
            <person name="Penny C."/>
            <person name="Peyraud R."/>
            <person name="Robinson D.G."/>
            <person name="Roche D."/>
            <person name="Rouy Z."/>
            <person name="Saenampechek C."/>
            <person name="Salvignol G."/>
            <person name="Vallenet D."/>
            <person name="Wu Z."/>
            <person name="Marx C.J."/>
            <person name="Vorholt J.A."/>
            <person name="Olson M.V."/>
            <person name="Kaul R."/>
            <person name="Weissenbach J."/>
            <person name="Medigue C."/>
            <person name="Lidstrom M.E."/>
        </authorList>
    </citation>
    <scope>NUCLEOTIDE SEQUENCE [LARGE SCALE GENOMIC DNA]</scope>
    <source>
        <strain evidence="3">DSM 6343 / CIP 106787 / DM4</strain>
    </source>
</reference>